<evidence type="ECO:0008006" key="3">
    <source>
        <dbReference type="Google" id="ProtNLM"/>
    </source>
</evidence>
<accession>A0ABN4TTE3</accession>
<dbReference type="InterPro" id="IPR036692">
    <property type="entry name" value="Shew3726-like_sf"/>
</dbReference>
<evidence type="ECO:0000313" key="2">
    <source>
        <dbReference type="Proteomes" id="UP000177515"/>
    </source>
</evidence>
<evidence type="ECO:0000313" key="1">
    <source>
        <dbReference type="EMBL" id="AOZ10537.1"/>
    </source>
</evidence>
<dbReference type="RefSeq" id="WP_071017822.1">
    <property type="nucleotide sequence ID" value="NZ_CP017755.1"/>
</dbReference>
<sequence length="93" mass="10154">MNKQIAFPDATPDYCAAGPCLDCAATVDGHPATYSVTAEALEDHFGARSLRADDLLCAFQHHRQEIQDVARALFEMTGAHRIVLHSGHFRFAG</sequence>
<dbReference type="EMBL" id="CP017755">
    <property type="protein sequence ID" value="AOZ10537.1"/>
    <property type="molecule type" value="Genomic_DNA"/>
</dbReference>
<dbReference type="Proteomes" id="UP000177515">
    <property type="component" value="Chromosome 2"/>
</dbReference>
<name>A0ABN4TTE3_9BURK</name>
<dbReference type="SUPFAM" id="SSF160272">
    <property type="entry name" value="Shew3726-like"/>
    <property type="match status" value="1"/>
</dbReference>
<reference evidence="1 2" key="1">
    <citation type="submission" date="2016-10" db="EMBL/GenBank/DDBJ databases">
        <title>Complete genome sequences of three Cupriavidus strains isolated from various Malaysian environments.</title>
        <authorList>
            <person name="Abdullah A.A.-A."/>
            <person name="Shafie N.A.H."/>
            <person name="Lau N.S."/>
        </authorList>
    </citation>
    <scope>NUCLEOTIDE SEQUENCE [LARGE SCALE GENOMIC DNA]</scope>
    <source>
        <strain evidence="1 2">USMAA1020</strain>
    </source>
</reference>
<gene>
    <name evidence="1" type="ORF">BKK80_33835</name>
</gene>
<dbReference type="InterPro" id="IPR009962">
    <property type="entry name" value="DUF1488"/>
</dbReference>
<organism evidence="1 2">
    <name type="scientific">Cupriavidus malaysiensis</name>
    <dbReference type="NCBI Taxonomy" id="367825"/>
    <lineage>
        <taxon>Bacteria</taxon>
        <taxon>Pseudomonadati</taxon>
        <taxon>Pseudomonadota</taxon>
        <taxon>Betaproteobacteria</taxon>
        <taxon>Burkholderiales</taxon>
        <taxon>Burkholderiaceae</taxon>
        <taxon>Cupriavidus</taxon>
    </lineage>
</organism>
<keyword evidence="2" id="KW-1185">Reference proteome</keyword>
<proteinExistence type="predicted"/>
<dbReference type="Gene3D" id="3.30.160.140">
    <property type="entry name" value="Shew3726-like"/>
    <property type="match status" value="1"/>
</dbReference>
<protein>
    <recommendedName>
        <fullName evidence="3">DUF1488 domain-containing protein</fullName>
    </recommendedName>
</protein>
<dbReference type="Pfam" id="PF07369">
    <property type="entry name" value="DUF1488"/>
    <property type="match status" value="1"/>
</dbReference>